<accession>A0ABU9UBV0</accession>
<protein>
    <submittedName>
        <fullName evidence="3">PilZ domain-containing protein</fullName>
    </submittedName>
</protein>
<dbReference type="Proteomes" id="UP001466331">
    <property type="component" value="Unassembled WGS sequence"/>
</dbReference>
<name>A0ABU9UBV0_9SPIR</name>
<evidence type="ECO:0000259" key="2">
    <source>
        <dbReference type="PROSITE" id="PS50110"/>
    </source>
</evidence>
<organism evidence="3 4">
    <name type="scientific">Rarispira pelagica</name>
    <dbReference type="NCBI Taxonomy" id="3141764"/>
    <lineage>
        <taxon>Bacteria</taxon>
        <taxon>Pseudomonadati</taxon>
        <taxon>Spirochaetota</taxon>
        <taxon>Spirochaetia</taxon>
        <taxon>Winmispirales</taxon>
        <taxon>Winmispiraceae</taxon>
        <taxon>Rarispira</taxon>
    </lineage>
</organism>
<proteinExistence type="predicted"/>
<sequence>MKILLISDRDDIKELLINKLILQGIEIIQYWHPVKAMDNLEEMSPDIIMFNAEDFPRHWKTFASYIKSTEIHDAPIILLTGEKFDQEEASKATALGIRAFVDSSLNDAAQIKRVKKLIARYRKLPDGRRFPRFIPQSIDKVGFLFSHPDKHMLVFGKILDISLEGLGFLPYDTSVLLEIREKSLLRHCSLRVGDKLFNVDCTVISTIDGLHLAFIAPTDELKKSIKDYFLEAAIDNEISVLS</sequence>
<comment type="caution">
    <text evidence="1">Lacks conserved residue(s) required for the propagation of feature annotation.</text>
</comment>
<dbReference type="PROSITE" id="PS50110">
    <property type="entry name" value="RESPONSE_REGULATORY"/>
    <property type="match status" value="1"/>
</dbReference>
<dbReference type="InterPro" id="IPR001789">
    <property type="entry name" value="Sig_transdc_resp-reg_receiver"/>
</dbReference>
<feature type="domain" description="Response regulatory" evidence="2">
    <location>
        <begin position="2"/>
        <end position="118"/>
    </location>
</feature>
<dbReference type="InterPro" id="IPR011006">
    <property type="entry name" value="CheY-like_superfamily"/>
</dbReference>
<comment type="caution">
    <text evidence="3">The sequence shown here is derived from an EMBL/GenBank/DDBJ whole genome shotgun (WGS) entry which is preliminary data.</text>
</comment>
<evidence type="ECO:0000313" key="4">
    <source>
        <dbReference type="Proteomes" id="UP001466331"/>
    </source>
</evidence>
<dbReference type="Gene3D" id="3.40.50.2300">
    <property type="match status" value="1"/>
</dbReference>
<evidence type="ECO:0000256" key="1">
    <source>
        <dbReference type="PROSITE-ProRule" id="PRU00169"/>
    </source>
</evidence>
<reference evidence="3 4" key="1">
    <citation type="submission" date="2024-03" db="EMBL/GenBank/DDBJ databases">
        <title>Ignisphaera cupida sp. nov., a hyperthermophilic hydrolytic archaeon from a hot spring of Kamchatka, and proposal of Ignisphaeraceae fam. nov.</title>
        <authorList>
            <person name="Podosokorskaya O.A."/>
            <person name="Elcheninov A.G."/>
            <person name="Maltseva A.I."/>
            <person name="Zayulina K.S."/>
            <person name="Novikov A."/>
            <person name="Merkel A.Y."/>
        </authorList>
    </citation>
    <scope>NUCLEOTIDE SEQUENCE [LARGE SCALE GENOMIC DNA]</scope>
    <source>
        <strain evidence="3 4">38H-sp</strain>
    </source>
</reference>
<evidence type="ECO:0000313" key="3">
    <source>
        <dbReference type="EMBL" id="MEM5947926.1"/>
    </source>
</evidence>
<gene>
    <name evidence="3" type="ORF">WKV44_05170</name>
</gene>
<dbReference type="EMBL" id="JBCHKQ010000002">
    <property type="protein sequence ID" value="MEM5947926.1"/>
    <property type="molecule type" value="Genomic_DNA"/>
</dbReference>
<keyword evidence="4" id="KW-1185">Reference proteome</keyword>
<dbReference type="RefSeq" id="WP_420069372.1">
    <property type="nucleotide sequence ID" value="NZ_JBCHKQ010000002.1"/>
</dbReference>
<dbReference type="SUPFAM" id="SSF52172">
    <property type="entry name" value="CheY-like"/>
    <property type="match status" value="1"/>
</dbReference>